<evidence type="ECO:0000313" key="1">
    <source>
        <dbReference type="EMBL" id="CAJ1960398.1"/>
    </source>
</evidence>
<proteinExistence type="predicted"/>
<comment type="caution">
    <text evidence="1">The sequence shown here is derived from an EMBL/GenBank/DDBJ whole genome shotgun (WGS) entry which is preliminary data.</text>
</comment>
<dbReference type="EMBL" id="CAKOGP040002058">
    <property type="protein sequence ID" value="CAJ1960398.1"/>
    <property type="molecule type" value="Genomic_DNA"/>
</dbReference>
<protein>
    <submittedName>
        <fullName evidence="1">Uncharacterized protein</fullName>
    </submittedName>
</protein>
<organism evidence="1 2">
    <name type="scientific">Cylindrotheca closterium</name>
    <dbReference type="NCBI Taxonomy" id="2856"/>
    <lineage>
        <taxon>Eukaryota</taxon>
        <taxon>Sar</taxon>
        <taxon>Stramenopiles</taxon>
        <taxon>Ochrophyta</taxon>
        <taxon>Bacillariophyta</taxon>
        <taxon>Bacillariophyceae</taxon>
        <taxon>Bacillariophycidae</taxon>
        <taxon>Bacillariales</taxon>
        <taxon>Bacillariaceae</taxon>
        <taxon>Cylindrotheca</taxon>
    </lineage>
</organism>
<dbReference type="AlphaFoldDB" id="A0AAD2G2U0"/>
<name>A0AAD2G2U0_9STRA</name>
<evidence type="ECO:0000313" key="2">
    <source>
        <dbReference type="Proteomes" id="UP001295423"/>
    </source>
</evidence>
<keyword evidence="2" id="KW-1185">Reference proteome</keyword>
<gene>
    <name evidence="1" type="ORF">CYCCA115_LOCUS18711</name>
</gene>
<reference evidence="1" key="1">
    <citation type="submission" date="2023-08" db="EMBL/GenBank/DDBJ databases">
        <authorList>
            <person name="Audoor S."/>
            <person name="Bilcke G."/>
        </authorList>
    </citation>
    <scope>NUCLEOTIDE SEQUENCE</scope>
</reference>
<accession>A0AAD2G2U0</accession>
<sequence>MEDAQPGHTVEFHGLKGAAHLNGTSGHLVKFLRDEQRWAVRCESNYEIVNAKPENLKRLNIRSEKVYFEHPITGQTMVPRTNNPVTAPTTQIDDFDALHKAVLQAFYNLRKGGVVVSCGDRYMIAIEFDGPVGQGGVCGEMTFVDNDKKAQAVVKGRECAEARELGRNFLAGEATVYYNTSQERVFFDLLQKYKRGASSKGLIDMKSGLPIFDVTIRR</sequence>
<dbReference type="Proteomes" id="UP001295423">
    <property type="component" value="Unassembled WGS sequence"/>
</dbReference>